<evidence type="ECO:0000313" key="3">
    <source>
        <dbReference type="Proteomes" id="UP000320762"/>
    </source>
</evidence>
<name>A0A550C1U3_9AGAR</name>
<dbReference type="InterPro" id="IPR016040">
    <property type="entry name" value="NAD(P)-bd_dom"/>
</dbReference>
<reference evidence="2 3" key="1">
    <citation type="journal article" date="2019" name="New Phytol.">
        <title>Comparative genomics reveals unique wood-decay strategies and fruiting body development in the Schizophyllaceae.</title>
        <authorList>
            <person name="Almasi E."/>
            <person name="Sahu N."/>
            <person name="Krizsan K."/>
            <person name="Balint B."/>
            <person name="Kovacs G.M."/>
            <person name="Kiss B."/>
            <person name="Cseklye J."/>
            <person name="Drula E."/>
            <person name="Henrissat B."/>
            <person name="Nagy I."/>
            <person name="Chovatia M."/>
            <person name="Adam C."/>
            <person name="LaButti K."/>
            <person name="Lipzen A."/>
            <person name="Riley R."/>
            <person name="Grigoriev I.V."/>
            <person name="Nagy L.G."/>
        </authorList>
    </citation>
    <scope>NUCLEOTIDE SEQUENCE [LARGE SCALE GENOMIC DNA]</scope>
    <source>
        <strain evidence="2 3">NL-1724</strain>
    </source>
</reference>
<dbReference type="PANTHER" id="PTHR48079:SF6">
    <property type="entry name" value="NAD(P)-BINDING DOMAIN-CONTAINING PROTEIN-RELATED"/>
    <property type="match status" value="1"/>
</dbReference>
<dbReference type="InterPro" id="IPR051783">
    <property type="entry name" value="NAD(P)-dependent_oxidoreduct"/>
</dbReference>
<dbReference type="STRING" id="97359.A0A550C1U3"/>
<dbReference type="GO" id="GO:0004029">
    <property type="term" value="F:aldehyde dehydrogenase (NAD+) activity"/>
    <property type="evidence" value="ECO:0007669"/>
    <property type="project" value="TreeGrafter"/>
</dbReference>
<evidence type="ECO:0000313" key="2">
    <source>
        <dbReference type="EMBL" id="TRM58760.1"/>
    </source>
</evidence>
<dbReference type="OrthoDB" id="2130169at2759"/>
<dbReference type="SUPFAM" id="SSF51735">
    <property type="entry name" value="NAD(P)-binding Rossmann-fold domains"/>
    <property type="match status" value="1"/>
</dbReference>
<dbReference type="EMBL" id="VDMD01000033">
    <property type="protein sequence ID" value="TRM58760.1"/>
    <property type="molecule type" value="Genomic_DNA"/>
</dbReference>
<dbReference type="Proteomes" id="UP000320762">
    <property type="component" value="Unassembled WGS sequence"/>
</dbReference>
<comment type="caution">
    <text evidence="2">The sequence shown here is derived from an EMBL/GenBank/DDBJ whole genome shotgun (WGS) entry which is preliminary data.</text>
</comment>
<gene>
    <name evidence="2" type="ORF">BD626DRAFT_633767</name>
</gene>
<dbReference type="AlphaFoldDB" id="A0A550C1U3"/>
<dbReference type="InterPro" id="IPR036291">
    <property type="entry name" value="NAD(P)-bd_dom_sf"/>
</dbReference>
<feature type="domain" description="NAD(P)-binding" evidence="1">
    <location>
        <begin position="13"/>
        <end position="89"/>
    </location>
</feature>
<sequence>MTSSKALSIFFLGATGYVGGEVLKLLASDLPGFPITALVRDSTPERVEKLRNLHPNMTVVEGTLNSDVLIQEEASKCDILINTASSDHHASVLSTLAGLQKRSATKPDRPPIYIHVSGAGILEDNARGELLTPTHIWSDMDIDLRNVRDVTHIVSDLEIVKAGTSERNRVRTLILFPGWIYGPGTGVQKVTMPVRLYVDLAIQAGRSGTFGQGKNAMSEIHVKDVASAIVACLKAALDGKADEGAEGIYFLLHRRMTAMRDIMAVIGDVMHEKGMLNQAGCEPLPASITDAMGEFGWALLGGSIWGRAERLHKLSWTPKYTEEVSLLASLREEVERALASLGDLRPPDYSEAIM</sequence>
<proteinExistence type="predicted"/>
<dbReference type="PANTHER" id="PTHR48079">
    <property type="entry name" value="PROTEIN YEEZ"/>
    <property type="match status" value="1"/>
</dbReference>
<protein>
    <recommendedName>
        <fullName evidence="1">NAD(P)-binding domain-containing protein</fullName>
    </recommendedName>
</protein>
<dbReference type="GO" id="GO:0005737">
    <property type="term" value="C:cytoplasm"/>
    <property type="evidence" value="ECO:0007669"/>
    <property type="project" value="TreeGrafter"/>
</dbReference>
<dbReference type="Pfam" id="PF13460">
    <property type="entry name" value="NAD_binding_10"/>
    <property type="match status" value="1"/>
</dbReference>
<organism evidence="2 3">
    <name type="scientific">Schizophyllum amplum</name>
    <dbReference type="NCBI Taxonomy" id="97359"/>
    <lineage>
        <taxon>Eukaryota</taxon>
        <taxon>Fungi</taxon>
        <taxon>Dikarya</taxon>
        <taxon>Basidiomycota</taxon>
        <taxon>Agaricomycotina</taxon>
        <taxon>Agaricomycetes</taxon>
        <taxon>Agaricomycetidae</taxon>
        <taxon>Agaricales</taxon>
        <taxon>Schizophyllaceae</taxon>
        <taxon>Schizophyllum</taxon>
    </lineage>
</organism>
<keyword evidence="3" id="KW-1185">Reference proteome</keyword>
<dbReference type="Gene3D" id="3.40.50.720">
    <property type="entry name" value="NAD(P)-binding Rossmann-like Domain"/>
    <property type="match status" value="1"/>
</dbReference>
<accession>A0A550C1U3</accession>
<evidence type="ECO:0000259" key="1">
    <source>
        <dbReference type="Pfam" id="PF13460"/>
    </source>
</evidence>